<reference evidence="3 4" key="1">
    <citation type="submission" date="2022-09" db="EMBL/GenBank/DDBJ databases">
        <authorList>
            <person name="Han X.L."/>
            <person name="Wang Q."/>
            <person name="Lu T."/>
        </authorList>
    </citation>
    <scope>NUCLEOTIDE SEQUENCE [LARGE SCALE GENOMIC DNA]</scope>
    <source>
        <strain evidence="3 4">WQ 127069</strain>
    </source>
</reference>
<keyword evidence="1" id="KW-0749">Sporulation</keyword>
<accession>A0ABT2UPZ3</accession>
<gene>
    <name evidence="3" type="primary">spoIIGA</name>
    <name evidence="3" type="ORF">OB236_26870</name>
</gene>
<comment type="subunit">
    <text evidence="1">Self-associates. Interacts with SigE. Interacts with SpoIIR.</text>
</comment>
<feature type="transmembrane region" description="Helical" evidence="2">
    <location>
        <begin position="130"/>
        <end position="149"/>
    </location>
</feature>
<comment type="similarity">
    <text evidence="1">Belongs to the peptidase U4 family.</text>
</comment>
<protein>
    <recommendedName>
        <fullName evidence="1">Sporulation sigma-E factor-processing peptidase</fullName>
        <ecNumber evidence="1">3.4.23.-</ecNumber>
    </recommendedName>
    <alternativeName>
        <fullName evidence="1">Membrane-associated aspartic protease</fullName>
    </alternativeName>
    <alternativeName>
        <fullName evidence="1">Stage II sporulation protein GA</fullName>
    </alternativeName>
</protein>
<comment type="subcellular location">
    <subcellularLocation>
        <location evidence="1">Cell membrane</location>
    </subcellularLocation>
</comment>
<dbReference type="PIRSF" id="PIRSF018571">
    <property type="entry name" value="SpoIIGA"/>
    <property type="match status" value="1"/>
</dbReference>
<dbReference type="Pfam" id="PF03419">
    <property type="entry name" value="Peptidase_U4"/>
    <property type="match status" value="1"/>
</dbReference>
<name>A0ABT2UPZ3_9BACL</name>
<organism evidence="3 4">
    <name type="scientific">Paenibacillus baimaensis</name>
    <dbReference type="NCBI Taxonomy" id="2982185"/>
    <lineage>
        <taxon>Bacteria</taxon>
        <taxon>Bacillati</taxon>
        <taxon>Bacillota</taxon>
        <taxon>Bacilli</taxon>
        <taxon>Bacillales</taxon>
        <taxon>Paenibacillaceae</taxon>
        <taxon>Paenibacillus</taxon>
    </lineage>
</organism>
<dbReference type="RefSeq" id="WP_262686690.1">
    <property type="nucleotide sequence ID" value="NZ_JAOQIO010000095.1"/>
</dbReference>
<keyword evidence="1" id="KW-0645">Protease</keyword>
<sequence>MIVYVDLIFLMNLVIDGLLLYTTARMRKIPIVWWRLVIGAGIGAMYVVFMFVPALSFMFTFVVKLCFALIMIVISFGFASLQHYLRNLGAFYLINFVAAGGILGIHYLWANSNEVLNGMVISQSGGLTHELQFGVTFIAIALIAVIGFYKKVFQSARQREELTSFFAQVHIEIGAVQLHCTGLIDTGNQLYDPLTRTPVMVLEVSQCQDYISESWMRKIRDAEVDQMIAAIGTDDETDPFIWQDRLRLVPYRGINKSTQFMLAIKPDRVIISYQDKQNESHKVLIGLDGGKLSSDNSYQAIIHPMLMQR</sequence>
<keyword evidence="1" id="KW-1003">Cell membrane</keyword>
<dbReference type="EC" id="3.4.23.-" evidence="1"/>
<dbReference type="NCBIfam" id="TIGR02854">
    <property type="entry name" value="spore_II_GA"/>
    <property type="match status" value="1"/>
</dbReference>
<keyword evidence="1" id="KW-0064">Aspartyl protease</keyword>
<keyword evidence="4" id="KW-1185">Reference proteome</keyword>
<dbReference type="EMBL" id="JAOQIO010000095">
    <property type="protein sequence ID" value="MCU6795744.1"/>
    <property type="molecule type" value="Genomic_DNA"/>
</dbReference>
<dbReference type="Proteomes" id="UP001652445">
    <property type="component" value="Unassembled WGS sequence"/>
</dbReference>
<feature type="transmembrane region" description="Helical" evidence="2">
    <location>
        <begin position="58"/>
        <end position="78"/>
    </location>
</feature>
<dbReference type="InterPro" id="IPR005081">
    <property type="entry name" value="SpoIIGA"/>
</dbReference>
<feature type="transmembrane region" description="Helical" evidence="2">
    <location>
        <begin position="31"/>
        <end position="52"/>
    </location>
</feature>
<keyword evidence="1" id="KW-0378">Hydrolase</keyword>
<keyword evidence="1 2" id="KW-0472">Membrane</keyword>
<keyword evidence="2" id="KW-1133">Transmembrane helix</keyword>
<evidence type="ECO:0000256" key="2">
    <source>
        <dbReference type="SAM" id="Phobius"/>
    </source>
</evidence>
<evidence type="ECO:0000313" key="4">
    <source>
        <dbReference type="Proteomes" id="UP001652445"/>
    </source>
</evidence>
<proteinExistence type="inferred from homology"/>
<feature type="transmembrane region" description="Helical" evidence="2">
    <location>
        <begin position="90"/>
        <end position="110"/>
    </location>
</feature>
<evidence type="ECO:0000256" key="1">
    <source>
        <dbReference type="PIRNR" id="PIRNR018571"/>
    </source>
</evidence>
<comment type="caution">
    <text evidence="3">The sequence shown here is derived from an EMBL/GenBank/DDBJ whole genome shotgun (WGS) entry which is preliminary data.</text>
</comment>
<keyword evidence="2" id="KW-0812">Transmembrane</keyword>
<feature type="transmembrane region" description="Helical" evidence="2">
    <location>
        <begin position="6"/>
        <end position="24"/>
    </location>
</feature>
<evidence type="ECO:0000313" key="3">
    <source>
        <dbReference type="EMBL" id="MCU6795744.1"/>
    </source>
</evidence>
<comment type="function">
    <text evidence="1">Probable aspartic protease that is responsible for the proteolytic cleavage of the RNA polymerase sigma E factor (SigE/spoIIGB) to yield the active peptide in the mother cell during sporulation. Responds to a signal from the forespore that is triggered by the extracellular signal protein SpoIIR.</text>
</comment>